<evidence type="ECO:0000313" key="3">
    <source>
        <dbReference type="Proteomes" id="UP000499080"/>
    </source>
</evidence>
<evidence type="ECO:0000313" key="2">
    <source>
        <dbReference type="EMBL" id="GBN07493.1"/>
    </source>
</evidence>
<feature type="compositionally biased region" description="Basic and acidic residues" evidence="1">
    <location>
        <begin position="409"/>
        <end position="421"/>
    </location>
</feature>
<accession>A0A4Y2L153</accession>
<evidence type="ECO:0000256" key="1">
    <source>
        <dbReference type="SAM" id="MobiDB-lite"/>
    </source>
</evidence>
<keyword evidence="3" id="KW-1185">Reference proteome</keyword>
<protein>
    <submittedName>
        <fullName evidence="2">Uncharacterized protein</fullName>
    </submittedName>
</protein>
<sequence length="432" mass="46768">MNDPAPRPLLGHCGPRIIALITSGDPSVRGRTRDRVWGVIQPQPLLYPTGKRDSAYLYGRFSSPYLRFPLHRNKSVGHHLEQVGNPVEVDLLTRKYADSTPFRETLSNNPDAYNVYKQDIGIGYTVSGSCTTSHLGGGYYNVYNRGSGTCYIRYGDCSASASSVSGSTNIGGYWIRDVVNAGSAITYITYCEESTSSVPSNGKELINNVHNAGSAKIYIKYSCGINPNFGRKLINDITNAGSSEIYITYRNCCPTFSGVPSPTNNCGKLLHNIRSYGSGFIDIKYWDCGASPSSVPRSTRNTNNCGKLVHDITNAGSGFIGITYWNCFELPSSVPSNAYIGEKLVDNVQNMGSGKVDIKYGECSASASSVPRNTFIGAKLDKKLANVMPQGALHLSLANEGPRRLAFKHARDGNNEKKESAADAAEADPSCQ</sequence>
<dbReference type="AlphaFoldDB" id="A0A4Y2L153"/>
<comment type="caution">
    <text evidence="2">The sequence shown here is derived from an EMBL/GenBank/DDBJ whole genome shotgun (WGS) entry which is preliminary data.</text>
</comment>
<feature type="region of interest" description="Disordered" evidence="1">
    <location>
        <begin position="408"/>
        <end position="432"/>
    </location>
</feature>
<dbReference type="EMBL" id="BGPR01005162">
    <property type="protein sequence ID" value="GBN07493.1"/>
    <property type="molecule type" value="Genomic_DNA"/>
</dbReference>
<reference evidence="2 3" key="1">
    <citation type="journal article" date="2019" name="Sci. Rep.">
        <title>Orb-weaving spider Araneus ventricosus genome elucidates the spidroin gene catalogue.</title>
        <authorList>
            <person name="Kono N."/>
            <person name="Nakamura H."/>
            <person name="Ohtoshi R."/>
            <person name="Moran D.A.P."/>
            <person name="Shinohara A."/>
            <person name="Yoshida Y."/>
            <person name="Fujiwara M."/>
            <person name="Mori M."/>
            <person name="Tomita M."/>
            <person name="Arakawa K."/>
        </authorList>
    </citation>
    <scope>NUCLEOTIDE SEQUENCE [LARGE SCALE GENOMIC DNA]</scope>
</reference>
<dbReference type="Proteomes" id="UP000499080">
    <property type="component" value="Unassembled WGS sequence"/>
</dbReference>
<feature type="compositionally biased region" description="Low complexity" evidence="1">
    <location>
        <begin position="422"/>
        <end position="432"/>
    </location>
</feature>
<organism evidence="2 3">
    <name type="scientific">Araneus ventricosus</name>
    <name type="common">Orbweaver spider</name>
    <name type="synonym">Epeira ventricosa</name>
    <dbReference type="NCBI Taxonomy" id="182803"/>
    <lineage>
        <taxon>Eukaryota</taxon>
        <taxon>Metazoa</taxon>
        <taxon>Ecdysozoa</taxon>
        <taxon>Arthropoda</taxon>
        <taxon>Chelicerata</taxon>
        <taxon>Arachnida</taxon>
        <taxon>Araneae</taxon>
        <taxon>Araneomorphae</taxon>
        <taxon>Entelegynae</taxon>
        <taxon>Araneoidea</taxon>
        <taxon>Araneidae</taxon>
        <taxon>Araneus</taxon>
    </lineage>
</organism>
<gene>
    <name evidence="2" type="ORF">AVEN_244873_1</name>
</gene>
<proteinExistence type="predicted"/>
<name>A0A4Y2L153_ARAVE</name>